<dbReference type="AlphaFoldDB" id="X1ES51"/>
<proteinExistence type="predicted"/>
<name>X1ES51_9ZZZZ</name>
<protein>
    <submittedName>
        <fullName evidence="1">Uncharacterized protein</fullName>
    </submittedName>
</protein>
<reference evidence="1" key="1">
    <citation type="journal article" date="2014" name="Front. Microbiol.">
        <title>High frequency of phylogenetically diverse reductive dehalogenase-homologous genes in deep subseafloor sedimentary metagenomes.</title>
        <authorList>
            <person name="Kawai M."/>
            <person name="Futagami T."/>
            <person name="Toyoda A."/>
            <person name="Takaki Y."/>
            <person name="Nishi S."/>
            <person name="Hori S."/>
            <person name="Arai W."/>
            <person name="Tsubouchi T."/>
            <person name="Morono Y."/>
            <person name="Uchiyama I."/>
            <person name="Ito T."/>
            <person name="Fujiyama A."/>
            <person name="Inagaki F."/>
            <person name="Takami H."/>
        </authorList>
    </citation>
    <scope>NUCLEOTIDE SEQUENCE</scope>
    <source>
        <strain evidence="1">Expedition CK06-06</strain>
    </source>
</reference>
<organism evidence="1">
    <name type="scientific">marine sediment metagenome</name>
    <dbReference type="NCBI Taxonomy" id="412755"/>
    <lineage>
        <taxon>unclassified sequences</taxon>
        <taxon>metagenomes</taxon>
        <taxon>ecological metagenomes</taxon>
    </lineage>
</organism>
<evidence type="ECO:0000313" key="1">
    <source>
        <dbReference type="EMBL" id="GAH11448.1"/>
    </source>
</evidence>
<sequence>MNNLPFKFSHGEFLKFPNSKAILIYNPQGFSTKLFPNKIACVYL</sequence>
<accession>X1ES51</accession>
<dbReference type="EMBL" id="BART01032485">
    <property type="protein sequence ID" value="GAH11448.1"/>
    <property type="molecule type" value="Genomic_DNA"/>
</dbReference>
<gene>
    <name evidence="1" type="ORF">S01H4_56123</name>
</gene>
<comment type="caution">
    <text evidence="1">The sequence shown here is derived from an EMBL/GenBank/DDBJ whole genome shotgun (WGS) entry which is preliminary data.</text>
</comment>